<dbReference type="EMBL" id="WIUZ02000044">
    <property type="protein sequence ID" value="KAF9777370.1"/>
    <property type="molecule type" value="Genomic_DNA"/>
</dbReference>
<evidence type="ECO:0000313" key="3">
    <source>
        <dbReference type="Proteomes" id="UP000736335"/>
    </source>
</evidence>
<reference evidence="2" key="1">
    <citation type="journal article" date="2020" name="Nat. Commun.">
        <title>Large-scale genome sequencing of mycorrhizal fungi provides insights into the early evolution of symbiotic traits.</title>
        <authorList>
            <person name="Miyauchi S."/>
            <person name="Kiss E."/>
            <person name="Kuo A."/>
            <person name="Drula E."/>
            <person name="Kohler A."/>
            <person name="Sanchez-Garcia M."/>
            <person name="Morin E."/>
            <person name="Andreopoulos B."/>
            <person name="Barry K.W."/>
            <person name="Bonito G."/>
            <person name="Buee M."/>
            <person name="Carver A."/>
            <person name="Chen C."/>
            <person name="Cichocki N."/>
            <person name="Clum A."/>
            <person name="Culley D."/>
            <person name="Crous P.W."/>
            <person name="Fauchery L."/>
            <person name="Girlanda M."/>
            <person name="Hayes R.D."/>
            <person name="Keri Z."/>
            <person name="LaButti K."/>
            <person name="Lipzen A."/>
            <person name="Lombard V."/>
            <person name="Magnuson J."/>
            <person name="Maillard F."/>
            <person name="Murat C."/>
            <person name="Nolan M."/>
            <person name="Ohm R.A."/>
            <person name="Pangilinan J."/>
            <person name="Pereira M.F."/>
            <person name="Perotto S."/>
            <person name="Peter M."/>
            <person name="Pfister S."/>
            <person name="Riley R."/>
            <person name="Sitrit Y."/>
            <person name="Stielow J.B."/>
            <person name="Szollosi G."/>
            <person name="Zifcakova L."/>
            <person name="Stursova M."/>
            <person name="Spatafora J.W."/>
            <person name="Tedersoo L."/>
            <person name="Vaario L.M."/>
            <person name="Yamada A."/>
            <person name="Yan M."/>
            <person name="Wang P."/>
            <person name="Xu J."/>
            <person name="Bruns T."/>
            <person name="Baldrian P."/>
            <person name="Vilgalys R."/>
            <person name="Dunand C."/>
            <person name="Henrissat B."/>
            <person name="Grigoriev I.V."/>
            <person name="Hibbett D."/>
            <person name="Nagy L.G."/>
            <person name="Martin F.M."/>
        </authorList>
    </citation>
    <scope>NUCLEOTIDE SEQUENCE</scope>
    <source>
        <strain evidence="2">UH-Tt-Lm1</strain>
    </source>
</reference>
<dbReference type="AlphaFoldDB" id="A0A9P6L0M7"/>
<keyword evidence="3" id="KW-1185">Reference proteome</keyword>
<dbReference type="Proteomes" id="UP000736335">
    <property type="component" value="Unassembled WGS sequence"/>
</dbReference>
<feature type="region of interest" description="Disordered" evidence="1">
    <location>
        <begin position="104"/>
        <end position="164"/>
    </location>
</feature>
<gene>
    <name evidence="2" type="ORF">BJ322DRAFT_1115065</name>
</gene>
<reference evidence="2" key="2">
    <citation type="submission" date="2020-11" db="EMBL/GenBank/DDBJ databases">
        <authorList>
            <consortium name="DOE Joint Genome Institute"/>
            <person name="Kuo A."/>
            <person name="Miyauchi S."/>
            <person name="Kiss E."/>
            <person name="Drula E."/>
            <person name="Kohler A."/>
            <person name="Sanchez-Garcia M."/>
            <person name="Andreopoulos B."/>
            <person name="Barry K.W."/>
            <person name="Bonito G."/>
            <person name="Buee M."/>
            <person name="Carver A."/>
            <person name="Chen C."/>
            <person name="Cichocki N."/>
            <person name="Clum A."/>
            <person name="Culley D."/>
            <person name="Crous P.W."/>
            <person name="Fauchery L."/>
            <person name="Girlanda M."/>
            <person name="Hayes R."/>
            <person name="Keri Z."/>
            <person name="Labutti K."/>
            <person name="Lipzen A."/>
            <person name="Lombard V."/>
            <person name="Magnuson J."/>
            <person name="Maillard F."/>
            <person name="Morin E."/>
            <person name="Murat C."/>
            <person name="Nolan M."/>
            <person name="Ohm R."/>
            <person name="Pangilinan J."/>
            <person name="Pereira M."/>
            <person name="Perotto S."/>
            <person name="Peter M."/>
            <person name="Riley R."/>
            <person name="Sitrit Y."/>
            <person name="Stielow B."/>
            <person name="Szollosi G."/>
            <person name="Zifcakova L."/>
            <person name="Stursova M."/>
            <person name="Spatafora J.W."/>
            <person name="Tedersoo L."/>
            <person name="Vaario L.-M."/>
            <person name="Yamada A."/>
            <person name="Yan M."/>
            <person name="Wang P."/>
            <person name="Xu J."/>
            <person name="Bruns T."/>
            <person name="Baldrian P."/>
            <person name="Vilgalys R."/>
            <person name="Henrissat B."/>
            <person name="Grigoriev I.V."/>
            <person name="Hibbett D."/>
            <person name="Nagy L.G."/>
            <person name="Martin F.M."/>
        </authorList>
    </citation>
    <scope>NUCLEOTIDE SEQUENCE</scope>
    <source>
        <strain evidence="2">UH-Tt-Lm1</strain>
    </source>
</reference>
<accession>A0A9P6L0M7</accession>
<name>A0A9P6L0M7_9AGAM</name>
<sequence>MSIFQSAFALKYPRDPYPSMSTPVKPFNTSFQLTGRVKIQDPFTCGTSLNLDFECDAIETKTIYPASSTFSFLDYLTSTSLNLIGTLTTSFPAASSPFNYSTNSNASMSTSVPPSPSPLLSSPLMAYRGKHSQSAGRPLTSSFLGELTADNDEDDWRSSRLDRS</sequence>
<organism evidence="2 3">
    <name type="scientific">Thelephora terrestris</name>
    <dbReference type="NCBI Taxonomy" id="56493"/>
    <lineage>
        <taxon>Eukaryota</taxon>
        <taxon>Fungi</taxon>
        <taxon>Dikarya</taxon>
        <taxon>Basidiomycota</taxon>
        <taxon>Agaricomycotina</taxon>
        <taxon>Agaricomycetes</taxon>
        <taxon>Thelephorales</taxon>
        <taxon>Thelephoraceae</taxon>
        <taxon>Thelephora</taxon>
    </lineage>
</organism>
<proteinExistence type="predicted"/>
<evidence type="ECO:0000313" key="2">
    <source>
        <dbReference type="EMBL" id="KAF9777370.1"/>
    </source>
</evidence>
<evidence type="ECO:0000256" key="1">
    <source>
        <dbReference type="SAM" id="MobiDB-lite"/>
    </source>
</evidence>
<feature type="compositionally biased region" description="Low complexity" evidence="1">
    <location>
        <begin position="107"/>
        <end position="124"/>
    </location>
</feature>
<protein>
    <submittedName>
        <fullName evidence="2">Uncharacterized protein</fullName>
    </submittedName>
</protein>
<dbReference type="OrthoDB" id="3248709at2759"/>
<feature type="compositionally biased region" description="Polar residues" evidence="1">
    <location>
        <begin position="132"/>
        <end position="143"/>
    </location>
</feature>
<comment type="caution">
    <text evidence="2">The sequence shown here is derived from an EMBL/GenBank/DDBJ whole genome shotgun (WGS) entry which is preliminary data.</text>
</comment>